<dbReference type="InterPro" id="IPR032867">
    <property type="entry name" value="DYW_dom"/>
</dbReference>
<sequence length="63" mass="6941">MMTAITEKLQQLTVEMKRLGFAPSTDFVLHDVEEQEKDDILTVHSEKLAVALGLISTSLGTPL</sequence>
<evidence type="ECO:0000313" key="2">
    <source>
        <dbReference type="EMBL" id="JAD33837.1"/>
    </source>
</evidence>
<dbReference type="Pfam" id="PF14432">
    <property type="entry name" value="DYW_deaminase"/>
    <property type="match status" value="1"/>
</dbReference>
<organism evidence="2">
    <name type="scientific">Arundo donax</name>
    <name type="common">Giant reed</name>
    <name type="synonym">Donax arundinaceus</name>
    <dbReference type="NCBI Taxonomy" id="35708"/>
    <lineage>
        <taxon>Eukaryota</taxon>
        <taxon>Viridiplantae</taxon>
        <taxon>Streptophyta</taxon>
        <taxon>Embryophyta</taxon>
        <taxon>Tracheophyta</taxon>
        <taxon>Spermatophyta</taxon>
        <taxon>Magnoliopsida</taxon>
        <taxon>Liliopsida</taxon>
        <taxon>Poales</taxon>
        <taxon>Poaceae</taxon>
        <taxon>PACMAD clade</taxon>
        <taxon>Arundinoideae</taxon>
        <taxon>Arundineae</taxon>
        <taxon>Arundo</taxon>
    </lineage>
</organism>
<feature type="domain" description="DYW" evidence="1">
    <location>
        <begin position="20"/>
        <end position="63"/>
    </location>
</feature>
<reference evidence="2" key="2">
    <citation type="journal article" date="2015" name="Data Brief">
        <title>Shoot transcriptome of the giant reed, Arundo donax.</title>
        <authorList>
            <person name="Barrero R.A."/>
            <person name="Guerrero F.D."/>
            <person name="Moolhuijzen P."/>
            <person name="Goolsby J.A."/>
            <person name="Tidwell J."/>
            <person name="Bellgard S.E."/>
            <person name="Bellgard M.I."/>
        </authorList>
    </citation>
    <scope>NUCLEOTIDE SEQUENCE</scope>
    <source>
        <tissue evidence="2">Shoot tissue taken approximately 20 cm above the soil surface</tissue>
    </source>
</reference>
<protein>
    <recommendedName>
        <fullName evidence="1">DYW domain-containing protein</fullName>
    </recommendedName>
</protein>
<evidence type="ECO:0000259" key="1">
    <source>
        <dbReference type="Pfam" id="PF14432"/>
    </source>
</evidence>
<accession>A0A0A8ZG22</accession>
<dbReference type="AlphaFoldDB" id="A0A0A8ZG22"/>
<dbReference type="GO" id="GO:0008270">
    <property type="term" value="F:zinc ion binding"/>
    <property type="evidence" value="ECO:0007669"/>
    <property type="project" value="InterPro"/>
</dbReference>
<name>A0A0A8ZG22_ARUDO</name>
<dbReference type="EMBL" id="GBRH01264058">
    <property type="protein sequence ID" value="JAD33837.1"/>
    <property type="molecule type" value="Transcribed_RNA"/>
</dbReference>
<reference evidence="2" key="1">
    <citation type="submission" date="2014-09" db="EMBL/GenBank/DDBJ databases">
        <authorList>
            <person name="Magalhaes I.L.F."/>
            <person name="Oliveira U."/>
            <person name="Santos F.R."/>
            <person name="Vidigal T.H.D.A."/>
            <person name="Brescovit A.D."/>
            <person name="Santos A.J."/>
        </authorList>
    </citation>
    <scope>NUCLEOTIDE SEQUENCE</scope>
    <source>
        <tissue evidence="2">Shoot tissue taken approximately 20 cm above the soil surface</tissue>
    </source>
</reference>
<proteinExistence type="predicted"/>